<evidence type="ECO:0000256" key="2">
    <source>
        <dbReference type="SAM" id="MobiDB-lite"/>
    </source>
</evidence>
<sequence length="966" mass="110448">MELNSNPILRKKFVSPLTNYNPSQEKTEHKTIGVKRSIINTNSLLSRSLIDTEKSKEFKRKDECYNNEKEIEEPSLNEKIKKHTKINWRNNQKKDIEIIEIASSRTSLNNQPIIKPAQSEKEFKEPDLLNKIESKEIIVIESKENSQFNTSFQKMQSTDKNFDSTESIILKKDENVKPFTEIDLNQSKLWDLYNPFNSLEPNLPACETKAPVQPLENKAILPKKYHQLKLGLNPPTSKTDLQQSQITDTYYSVMFTRACKKKKKSYEDGILILSMKCFFLQDSEGKKIIEKPNLSKCRALRDSQVITLGNYEVEVQNQITYEDFASGRCFFNKPPPVNPNYHAIKNEERKEFTIPEGALILDAENNVYVEKFLAQHLRQHQKEGIQFMYDCITGKRESGYFGCILADSMGLGKTLQSIALLYTVLRKDSPYKKIANKGIIVAPSSLLNNWRDEIYKWLGPLKLCPVVCAGTKHENENSLKVFEKGQAALLVISYESFRNHAARLNKACDIIVCDEGHRLKNLQIKTTKAIHDLDCKKRILLTGTPLQNSLSEFYACVSFVNPGILGTMQAFNRLFTEPILKGQDPGASEFIKELAWGRSSELCRVTSKFILRRTGSLLESLLPPRNEYLVFCKATALQQKVYLAYLTSKLAYTTLETGNSGNALSLITSLRKIVNHPDLLYFHPPKSPELLEAWHTAMNIFPIDYRSEGERALFSSKMMFFDTIAKLSAEANDKIVVVSNFSKTLDVVQSLCERREYTYLRLDGATNVKKRLDLVKEFNSEKSNILIFLLSCKAGGCGLNLIGANRLILFDPDWNPSNDKQAMGRIWRDGQKKPVHIYRLFCSGTIEEKIYQRQTAKEKLSSVIIDAKNITSSFSKEYLKEVFTLSNKCESFENGDDANALEFKDSFLSCTNHVVDLIKLNLPDWNEEVVEEELDFKEAKIGDNKRKLEDEESDEGVEKRIKTEVN</sequence>
<dbReference type="InterPro" id="IPR014001">
    <property type="entry name" value="Helicase_ATP-bd"/>
</dbReference>
<organism evidence="5 6">
    <name type="scientific">Blepharisma stoltei</name>
    <dbReference type="NCBI Taxonomy" id="1481888"/>
    <lineage>
        <taxon>Eukaryota</taxon>
        <taxon>Sar</taxon>
        <taxon>Alveolata</taxon>
        <taxon>Ciliophora</taxon>
        <taxon>Postciliodesmatophora</taxon>
        <taxon>Heterotrichea</taxon>
        <taxon>Heterotrichida</taxon>
        <taxon>Blepharismidae</taxon>
        <taxon>Blepharisma</taxon>
    </lineage>
</organism>
<feature type="compositionally biased region" description="Basic and acidic residues" evidence="2">
    <location>
        <begin position="956"/>
        <end position="966"/>
    </location>
</feature>
<protein>
    <recommendedName>
        <fullName evidence="7">DNA repair and recombination protein RAD54B</fullName>
    </recommendedName>
</protein>
<feature type="region of interest" description="Disordered" evidence="2">
    <location>
        <begin position="945"/>
        <end position="966"/>
    </location>
</feature>
<dbReference type="Gene3D" id="1.20.120.850">
    <property type="entry name" value="SWI2/SNF2 ATPases, N-terminal domain"/>
    <property type="match status" value="1"/>
</dbReference>
<feature type="domain" description="Helicase ATP-binding" evidence="3">
    <location>
        <begin position="394"/>
        <end position="563"/>
    </location>
</feature>
<feature type="domain" description="Helicase C-terminal" evidence="4">
    <location>
        <begin position="719"/>
        <end position="878"/>
    </location>
</feature>
<name>A0AAU9JPE7_9CILI</name>
<dbReference type="PANTHER" id="PTHR45629">
    <property type="entry name" value="SNF2/RAD54 FAMILY MEMBER"/>
    <property type="match status" value="1"/>
</dbReference>
<dbReference type="Pfam" id="PF00176">
    <property type="entry name" value="SNF2-rel_dom"/>
    <property type="match status" value="1"/>
</dbReference>
<evidence type="ECO:0000259" key="4">
    <source>
        <dbReference type="PROSITE" id="PS51194"/>
    </source>
</evidence>
<dbReference type="CDD" id="cd18004">
    <property type="entry name" value="DEXHc_RAD54"/>
    <property type="match status" value="1"/>
</dbReference>
<dbReference type="SMART" id="SM00490">
    <property type="entry name" value="HELICc"/>
    <property type="match status" value="1"/>
</dbReference>
<dbReference type="InterPro" id="IPR000330">
    <property type="entry name" value="SNF2_N"/>
</dbReference>
<comment type="caution">
    <text evidence="5">The sequence shown here is derived from an EMBL/GenBank/DDBJ whole genome shotgun (WGS) entry which is preliminary data.</text>
</comment>
<evidence type="ECO:0000256" key="1">
    <source>
        <dbReference type="ARBA" id="ARBA00022801"/>
    </source>
</evidence>
<dbReference type="GO" id="GO:0005524">
    <property type="term" value="F:ATP binding"/>
    <property type="evidence" value="ECO:0007669"/>
    <property type="project" value="InterPro"/>
</dbReference>
<dbReference type="PANTHER" id="PTHR45629:SF7">
    <property type="entry name" value="DNA EXCISION REPAIR PROTEIN ERCC-6-RELATED"/>
    <property type="match status" value="1"/>
</dbReference>
<dbReference type="Proteomes" id="UP001162131">
    <property type="component" value="Unassembled WGS sequence"/>
</dbReference>
<evidence type="ECO:0000313" key="5">
    <source>
        <dbReference type="EMBL" id="CAG9327839.1"/>
    </source>
</evidence>
<dbReference type="Gene3D" id="3.40.50.10810">
    <property type="entry name" value="Tandem AAA-ATPase domain"/>
    <property type="match status" value="1"/>
</dbReference>
<dbReference type="InterPro" id="IPR001650">
    <property type="entry name" value="Helicase_C-like"/>
</dbReference>
<dbReference type="AlphaFoldDB" id="A0AAU9JPE7"/>
<dbReference type="PROSITE" id="PS51194">
    <property type="entry name" value="HELICASE_CTER"/>
    <property type="match status" value="1"/>
</dbReference>
<keyword evidence="1" id="KW-0378">Hydrolase</keyword>
<reference evidence="5" key="1">
    <citation type="submission" date="2021-09" db="EMBL/GenBank/DDBJ databases">
        <authorList>
            <consortium name="AG Swart"/>
            <person name="Singh M."/>
            <person name="Singh A."/>
            <person name="Seah K."/>
            <person name="Emmerich C."/>
        </authorList>
    </citation>
    <scope>NUCLEOTIDE SEQUENCE</scope>
    <source>
        <strain evidence="5">ATCC30299</strain>
    </source>
</reference>
<dbReference type="InterPro" id="IPR027417">
    <property type="entry name" value="P-loop_NTPase"/>
</dbReference>
<accession>A0AAU9JPE7</accession>
<dbReference type="EMBL" id="CAJZBQ010000044">
    <property type="protein sequence ID" value="CAG9327839.1"/>
    <property type="molecule type" value="Genomic_DNA"/>
</dbReference>
<evidence type="ECO:0000259" key="3">
    <source>
        <dbReference type="PROSITE" id="PS51192"/>
    </source>
</evidence>
<dbReference type="InterPro" id="IPR038718">
    <property type="entry name" value="SNF2-like_sf"/>
</dbReference>
<evidence type="ECO:0000313" key="6">
    <source>
        <dbReference type="Proteomes" id="UP001162131"/>
    </source>
</evidence>
<dbReference type="InterPro" id="IPR050496">
    <property type="entry name" value="SNF2_RAD54_helicase_repair"/>
</dbReference>
<dbReference type="SMART" id="SM00487">
    <property type="entry name" value="DEXDc"/>
    <property type="match status" value="1"/>
</dbReference>
<gene>
    <name evidence="5" type="ORF">BSTOLATCC_MIC44465</name>
</gene>
<keyword evidence="6" id="KW-1185">Reference proteome</keyword>
<proteinExistence type="predicted"/>
<dbReference type="InterPro" id="IPR049730">
    <property type="entry name" value="SNF2/RAD54-like_C"/>
</dbReference>
<dbReference type="SUPFAM" id="SSF52540">
    <property type="entry name" value="P-loop containing nucleoside triphosphate hydrolases"/>
    <property type="match status" value="2"/>
</dbReference>
<dbReference type="Gene3D" id="3.40.50.300">
    <property type="entry name" value="P-loop containing nucleotide triphosphate hydrolases"/>
    <property type="match status" value="1"/>
</dbReference>
<dbReference type="PROSITE" id="PS51192">
    <property type="entry name" value="HELICASE_ATP_BIND_1"/>
    <property type="match status" value="1"/>
</dbReference>
<dbReference type="Pfam" id="PF00271">
    <property type="entry name" value="Helicase_C"/>
    <property type="match status" value="1"/>
</dbReference>
<evidence type="ECO:0008006" key="7">
    <source>
        <dbReference type="Google" id="ProtNLM"/>
    </source>
</evidence>
<dbReference type="CDD" id="cd18793">
    <property type="entry name" value="SF2_C_SNF"/>
    <property type="match status" value="1"/>
</dbReference>
<dbReference type="GO" id="GO:0016787">
    <property type="term" value="F:hydrolase activity"/>
    <property type="evidence" value="ECO:0007669"/>
    <property type="project" value="UniProtKB-KW"/>
</dbReference>